<dbReference type="VEuPathDB" id="FungiDB:TERG_07153"/>
<reference evidence="3 4" key="1">
    <citation type="submission" date="2016-05" db="EMBL/GenBank/DDBJ databases">
        <title>Genome sequencing of Trichophyton rubrum CMCC(F)T1i isolated from hair.</title>
        <authorList>
            <person name="Zhan P."/>
            <person name="Tao Y."/>
            <person name="Liu W."/>
        </authorList>
    </citation>
    <scope>NUCLEOTIDE SEQUENCE [LARGE SCALE GENOMIC DNA]</scope>
    <source>
        <strain evidence="4">CMCC(F)T1i</strain>
    </source>
</reference>
<gene>
    <name evidence="3" type="ORF">A7C99_0567</name>
</gene>
<dbReference type="Proteomes" id="UP000243015">
    <property type="component" value="Unassembled WGS sequence"/>
</dbReference>
<evidence type="ECO:0000313" key="4">
    <source>
        <dbReference type="Proteomes" id="UP000243015"/>
    </source>
</evidence>
<comment type="caution">
    <text evidence="3">The sequence shown here is derived from an EMBL/GenBank/DDBJ whole genome shotgun (WGS) entry which is preliminary data.</text>
</comment>
<organism evidence="3 4">
    <name type="scientific">Trichophyton rubrum</name>
    <name type="common">Athlete's foot fungus</name>
    <name type="synonym">Epidermophyton rubrum</name>
    <dbReference type="NCBI Taxonomy" id="5551"/>
    <lineage>
        <taxon>Eukaryota</taxon>
        <taxon>Fungi</taxon>
        <taxon>Dikarya</taxon>
        <taxon>Ascomycota</taxon>
        <taxon>Pezizomycotina</taxon>
        <taxon>Eurotiomycetes</taxon>
        <taxon>Eurotiomycetidae</taxon>
        <taxon>Onygenales</taxon>
        <taxon>Arthrodermataceae</taxon>
        <taxon>Trichophyton</taxon>
    </lineage>
</organism>
<dbReference type="EMBL" id="LHPM01000008">
    <property type="protein sequence ID" value="OAL68169.1"/>
    <property type="molecule type" value="Genomic_DNA"/>
</dbReference>
<sequence>MIKHHFRQLISHTTRVQGTRAYQITYSSGMGNSRRPGRDGGGQGNNNRASSKPPLTHFLCIPLINEQSIYQLQSSLAEFKSLIPLVPPSGPAAGHAPDAPLVPYGALRPLGTLHFTLGVMSLTSQERLDETLSFFHSLDLASIMQEVEEEAKSKDESDAKGPLSIDLVSLHAIPRTRAATVLHASPLDTSGRLYPFCVKLRDRFIEAGFMHQDMVKARPRNKVVPGESSKDNEGSDENGDQGEEEEDASVSTTPTVNPLVPEFKPRPLLLHATIANTIYLGKRKPASQQGGKGPRGKDKSLVKFDATELLEKFAGSRHKQHSAGSKDVKGKDAEVEREPFIWAKGVSIDRVCICEMGAKPVPHDEAKGGPVLGQEYRIVDQRRLD</sequence>
<accession>A0A178F724</accession>
<evidence type="ECO:0000256" key="1">
    <source>
        <dbReference type="SAM" id="MobiDB-lite"/>
    </source>
</evidence>
<dbReference type="Pfam" id="PF10469">
    <property type="entry name" value="AKAP7_NLS"/>
    <property type="match status" value="1"/>
</dbReference>
<feature type="region of interest" description="Disordered" evidence="1">
    <location>
        <begin position="27"/>
        <end position="51"/>
    </location>
</feature>
<dbReference type="PANTHER" id="PTHR13360:SF1">
    <property type="entry name" value="ACTIVATING SIGNAL COINTEGRATOR 1 COMPLEX SUBUNIT 1"/>
    <property type="match status" value="1"/>
</dbReference>
<dbReference type="GO" id="GO:0005634">
    <property type="term" value="C:nucleus"/>
    <property type="evidence" value="ECO:0007669"/>
    <property type="project" value="TreeGrafter"/>
</dbReference>
<protein>
    <recommendedName>
        <fullName evidence="2">A-kinase anchor protein 7-like phosphoesterase domain-containing protein</fullName>
    </recommendedName>
</protein>
<dbReference type="InterPro" id="IPR009210">
    <property type="entry name" value="ASCC1"/>
</dbReference>
<evidence type="ECO:0000313" key="3">
    <source>
        <dbReference type="EMBL" id="OAL68169.1"/>
    </source>
</evidence>
<dbReference type="AlphaFoldDB" id="A0A178F724"/>
<feature type="compositionally biased region" description="Acidic residues" evidence="1">
    <location>
        <begin position="234"/>
        <end position="248"/>
    </location>
</feature>
<proteinExistence type="predicted"/>
<dbReference type="GO" id="GO:0006307">
    <property type="term" value="P:DNA alkylation repair"/>
    <property type="evidence" value="ECO:0007669"/>
    <property type="project" value="InterPro"/>
</dbReference>
<name>A0A178F724_TRIRU</name>
<dbReference type="GO" id="GO:0006355">
    <property type="term" value="P:regulation of DNA-templated transcription"/>
    <property type="evidence" value="ECO:0007669"/>
    <property type="project" value="TreeGrafter"/>
</dbReference>
<feature type="domain" description="A-kinase anchor protein 7-like phosphoesterase" evidence="2">
    <location>
        <begin position="56"/>
        <end position="315"/>
    </location>
</feature>
<dbReference type="PANTHER" id="PTHR13360">
    <property type="entry name" value="ACTIVATING SIGNAL COINTEGRATOR 1 COMPLEX SUBUNIT 1"/>
    <property type="match status" value="1"/>
</dbReference>
<feature type="region of interest" description="Disordered" evidence="1">
    <location>
        <begin position="218"/>
        <end position="262"/>
    </location>
</feature>
<dbReference type="Gene3D" id="3.90.1140.10">
    <property type="entry name" value="Cyclic phosphodiesterase"/>
    <property type="match status" value="1"/>
</dbReference>
<evidence type="ECO:0000259" key="2">
    <source>
        <dbReference type="Pfam" id="PF10469"/>
    </source>
</evidence>
<dbReference type="InterPro" id="IPR019510">
    <property type="entry name" value="AKAP7-like_phosphoesterase"/>
</dbReference>